<dbReference type="Proteomes" id="UP001605036">
    <property type="component" value="Unassembled WGS sequence"/>
</dbReference>
<dbReference type="EMBL" id="JBHFFA010000008">
    <property type="protein sequence ID" value="KAL2610608.1"/>
    <property type="molecule type" value="Genomic_DNA"/>
</dbReference>
<evidence type="ECO:0000313" key="2">
    <source>
        <dbReference type="Proteomes" id="UP001605036"/>
    </source>
</evidence>
<dbReference type="SUPFAM" id="SSF52047">
    <property type="entry name" value="RNI-like"/>
    <property type="match status" value="1"/>
</dbReference>
<dbReference type="InterPro" id="IPR032675">
    <property type="entry name" value="LRR_dom_sf"/>
</dbReference>
<dbReference type="PANTHER" id="PTHR47679:SF1">
    <property type="entry name" value="PROTEIN TORNADO 1"/>
    <property type="match status" value="1"/>
</dbReference>
<sequence>MGSSSKDTLKRFAEHLQTRFSAGIIKLSYGVREYNRFFEIPGELSDLSGQQKRVLLEVLQAIGKCKLDQLTFDDVPGAELLSSEEWDSSFSSLLSGQSSLENILIHCTGAMYSTVCAHVGAFLARSSTLESLWFGLPGDRDIFTMIPLSNAAVRALSEGLVQTKCLRELRVFSKVVEMAYVLTSAFTGDVRNTSVECLHLPGNLERLGIAMPVLLSSNNQNLKVIRLFLERENVTPDVVDDFRKVAESCRTRESSVVDASRKVFLEFICDTTAKLSEDDGGRAFSCLDSWADASKLVPMLKTNLQLNFTGSGRGEHGNVERGDVKGWFSDAVHRCIHFNGLQVTLWWNGPVIDMDNFHLLCESIQSNEYVESLFIYYDGSRANVDRKCWTHLFHCLRHKRRLKKLTFYDEHAGDETFRSLMDLLQVNIYLEDVDLFQESEGKSAMVKEALRRNRAQASYFYTLRDARLPFENARAGRIFLCGNPHAGKQANHIKLSRNERSFHHMY</sequence>
<accession>A0ABD1XPG1</accession>
<protein>
    <submittedName>
        <fullName evidence="1">Uncharacterized protein</fullName>
    </submittedName>
</protein>
<gene>
    <name evidence="1" type="ORF">R1flu_029181</name>
</gene>
<dbReference type="AlphaFoldDB" id="A0ABD1XPG1"/>
<organism evidence="1 2">
    <name type="scientific">Riccia fluitans</name>
    <dbReference type="NCBI Taxonomy" id="41844"/>
    <lineage>
        <taxon>Eukaryota</taxon>
        <taxon>Viridiplantae</taxon>
        <taxon>Streptophyta</taxon>
        <taxon>Embryophyta</taxon>
        <taxon>Marchantiophyta</taxon>
        <taxon>Marchantiopsida</taxon>
        <taxon>Marchantiidae</taxon>
        <taxon>Marchantiales</taxon>
        <taxon>Ricciaceae</taxon>
        <taxon>Riccia</taxon>
    </lineage>
</organism>
<evidence type="ECO:0000313" key="1">
    <source>
        <dbReference type="EMBL" id="KAL2610608.1"/>
    </source>
</evidence>
<comment type="caution">
    <text evidence="1">The sequence shown here is derived from an EMBL/GenBank/DDBJ whole genome shotgun (WGS) entry which is preliminary data.</text>
</comment>
<keyword evidence="2" id="KW-1185">Reference proteome</keyword>
<name>A0ABD1XPG1_9MARC</name>
<dbReference type="Gene3D" id="3.80.10.10">
    <property type="entry name" value="Ribonuclease Inhibitor"/>
    <property type="match status" value="1"/>
</dbReference>
<dbReference type="PANTHER" id="PTHR47679">
    <property type="entry name" value="PROTEIN TORNADO 1"/>
    <property type="match status" value="1"/>
</dbReference>
<reference evidence="1 2" key="1">
    <citation type="submission" date="2024-09" db="EMBL/GenBank/DDBJ databases">
        <title>Chromosome-scale assembly of Riccia fluitans.</title>
        <authorList>
            <person name="Paukszto L."/>
            <person name="Sawicki J."/>
            <person name="Karawczyk K."/>
            <person name="Piernik-Szablinska J."/>
            <person name="Szczecinska M."/>
            <person name="Mazdziarz M."/>
        </authorList>
    </citation>
    <scope>NUCLEOTIDE SEQUENCE [LARGE SCALE GENOMIC DNA]</scope>
    <source>
        <strain evidence="1">Rf_01</strain>
        <tissue evidence="1">Aerial parts of the thallus</tissue>
    </source>
</reference>
<proteinExistence type="predicted"/>